<keyword evidence="6" id="KW-0472">Membrane</keyword>
<dbReference type="EMBL" id="CAEQ01001799">
    <property type="protein sequence ID" value="CCD15159.1"/>
    <property type="molecule type" value="Genomic_DNA"/>
</dbReference>
<dbReference type="AlphaFoldDB" id="F9WD11"/>
<feature type="signal peptide" evidence="10">
    <location>
        <begin position="1"/>
        <end position="19"/>
    </location>
</feature>
<feature type="compositionally biased region" description="Polar residues" evidence="9">
    <location>
        <begin position="301"/>
        <end position="310"/>
    </location>
</feature>
<evidence type="ECO:0000256" key="8">
    <source>
        <dbReference type="ARBA" id="ARBA00023288"/>
    </source>
</evidence>
<keyword evidence="5 10" id="KW-0732">Signal</keyword>
<keyword evidence="8" id="KW-0449">Lipoprotein</keyword>
<feature type="region of interest" description="Disordered" evidence="9">
    <location>
        <begin position="272"/>
        <end position="332"/>
    </location>
</feature>
<gene>
    <name evidence="12" type="ORF">TCIL3000_0_05840</name>
</gene>
<keyword evidence="3" id="KW-1003">Cell membrane</keyword>
<feature type="compositionally biased region" description="Basic and acidic residues" evidence="9">
    <location>
        <begin position="272"/>
        <end position="300"/>
    </location>
</feature>
<organism evidence="12 13">
    <name type="scientific">Trypanosoma congolense (strain IL3000)</name>
    <dbReference type="NCBI Taxonomy" id="1068625"/>
    <lineage>
        <taxon>Eukaryota</taxon>
        <taxon>Discoba</taxon>
        <taxon>Euglenozoa</taxon>
        <taxon>Kinetoplastea</taxon>
        <taxon>Metakinetoplastina</taxon>
        <taxon>Trypanosomatida</taxon>
        <taxon>Trypanosomatidae</taxon>
        <taxon>Trypanosoma</taxon>
        <taxon>Nannomonas</taxon>
    </lineage>
</organism>
<dbReference type="GO" id="GO:0005886">
    <property type="term" value="C:plasma membrane"/>
    <property type="evidence" value="ECO:0007669"/>
    <property type="project" value="UniProtKB-SubCell"/>
</dbReference>
<keyword evidence="7" id="KW-0325">Glycoprotein</keyword>
<comment type="function">
    <text evidence="1">VSG forms a coat on the surface of the parasite. The trypanosome evades the immune response of the host by expressing a series of antigenically distinct VSGs from an estimated 1000 VSG genes.</text>
</comment>
<feature type="domain" description="Trypanosome variant surface glycoprotein B-type N-terminal" evidence="11">
    <location>
        <begin position="55"/>
        <end position="285"/>
    </location>
</feature>
<evidence type="ECO:0000256" key="7">
    <source>
        <dbReference type="ARBA" id="ARBA00023180"/>
    </source>
</evidence>
<evidence type="ECO:0000256" key="10">
    <source>
        <dbReference type="SAM" id="SignalP"/>
    </source>
</evidence>
<evidence type="ECO:0000259" key="11">
    <source>
        <dbReference type="Pfam" id="PF13206"/>
    </source>
</evidence>
<evidence type="ECO:0000256" key="9">
    <source>
        <dbReference type="SAM" id="MobiDB-lite"/>
    </source>
</evidence>
<dbReference type="Pfam" id="PF13206">
    <property type="entry name" value="VSG_B"/>
    <property type="match status" value="1"/>
</dbReference>
<sequence>MMKLKCLILVVMCLVVSNADENKKKDHNHDAHNALCDLMKAAVGKWGEGGAGLSDPLKKALGKTLFGKESGWETVETLKTVPKDYSTAGGLREYMCGQPSHEKAFFDNPHQVRWSGHSSPHDMVCLCTAGSHGWPVNESSQKDTLCGKYGSILKATKGKGWDSENEEKGAEHGGEQIEATWKEIVKQCLDEDGKKGENLKEALNKFINALVEKPGDPAHPTRTQLGEGTPNNYTGCTGSSTRGVCVMYYPKDKHATPWWLVLDEALKEDEQIQKQRAEEEKRKQQQEAAKKDTNKTEDLKSTTPITNQTEQNKKENITDKLRRLNPTSGTPISRPSSWLLSAILLI</sequence>
<evidence type="ECO:0000256" key="1">
    <source>
        <dbReference type="ARBA" id="ARBA00002523"/>
    </source>
</evidence>
<reference evidence="13" key="1">
    <citation type="submission" date="2011-07" db="EMBL/GenBank/DDBJ databases">
        <title>Divergent evolution of antigenic variation in African trypanosomes.</title>
        <authorList>
            <person name="Jackson A.P."/>
            <person name="Berry A."/>
            <person name="Allison H.C."/>
            <person name="Burton P."/>
            <person name="Anderson J."/>
            <person name="Aslett M."/>
            <person name="Brown R."/>
            <person name="Corton N."/>
            <person name="Harris D."/>
            <person name="Hauser H."/>
            <person name="Gamble J."/>
            <person name="Gilderthorp R."/>
            <person name="McQuillan J."/>
            <person name="Quail M.A."/>
            <person name="Sanders M."/>
            <person name="Van Tonder A."/>
            <person name="Ginger M.L."/>
            <person name="Donelson J.E."/>
            <person name="Field M.C."/>
            <person name="Barry J.D."/>
            <person name="Berriman M."/>
            <person name="Hertz-Fowler C."/>
        </authorList>
    </citation>
    <scope>NUCLEOTIDE SEQUENCE [LARGE SCALE GENOMIC DNA]</scope>
    <source>
        <strain evidence="13">IL3000</strain>
    </source>
</reference>
<feature type="chain" id="PRO_5003394684" evidence="10">
    <location>
        <begin position="20"/>
        <end position="346"/>
    </location>
</feature>
<keyword evidence="13" id="KW-1185">Reference proteome</keyword>
<evidence type="ECO:0000256" key="3">
    <source>
        <dbReference type="ARBA" id="ARBA00022475"/>
    </source>
</evidence>
<accession>F9WD11</accession>
<evidence type="ECO:0000256" key="4">
    <source>
        <dbReference type="ARBA" id="ARBA00022622"/>
    </source>
</evidence>
<comment type="caution">
    <text evidence="12">The sequence shown here is derived from an EMBL/GenBank/DDBJ whole genome shotgun (WGS) entry which is preliminary data.</text>
</comment>
<evidence type="ECO:0000313" key="13">
    <source>
        <dbReference type="Proteomes" id="UP000000702"/>
    </source>
</evidence>
<keyword evidence="4" id="KW-0336">GPI-anchor</keyword>
<evidence type="ECO:0000256" key="5">
    <source>
        <dbReference type="ARBA" id="ARBA00022729"/>
    </source>
</evidence>
<protein>
    <submittedName>
        <fullName evidence="12">Variant surface glycoprotein</fullName>
    </submittedName>
</protein>
<reference evidence="12 13" key="2">
    <citation type="journal article" date="2012" name="Proc. Natl. Acad. Sci. U.S.A.">
        <title>Antigenic diversity is generated by distinct evolutionary mechanisms in African trypanosome species.</title>
        <authorList>
            <person name="Jackson A.P."/>
            <person name="Berry A."/>
            <person name="Aslett M."/>
            <person name="Allison H.C."/>
            <person name="Burton P."/>
            <person name="Vavrova-Anderson J."/>
            <person name="Brown R."/>
            <person name="Browne H."/>
            <person name="Corton N."/>
            <person name="Hauser H."/>
            <person name="Gamble J."/>
            <person name="Gilderthorp R."/>
            <person name="Marcello L."/>
            <person name="McQuillan J."/>
            <person name="Otto T.D."/>
            <person name="Quail M.A."/>
            <person name="Sanders M.J."/>
            <person name="van Tonder A."/>
            <person name="Ginger M.L."/>
            <person name="Field M.C."/>
            <person name="Barry J.D."/>
            <person name="Hertz-Fowler C."/>
            <person name="Berriman M."/>
        </authorList>
    </citation>
    <scope>NUCLEOTIDE SEQUENCE [LARGE SCALE GENOMIC DNA]</scope>
    <source>
        <strain evidence="12 13">IL3000</strain>
    </source>
</reference>
<evidence type="ECO:0000256" key="6">
    <source>
        <dbReference type="ARBA" id="ARBA00023136"/>
    </source>
</evidence>
<feature type="region of interest" description="Disordered" evidence="9">
    <location>
        <begin position="213"/>
        <end position="234"/>
    </location>
</feature>
<feature type="compositionally biased region" description="Basic and acidic residues" evidence="9">
    <location>
        <begin position="311"/>
        <end position="322"/>
    </location>
</feature>
<evidence type="ECO:0000256" key="2">
    <source>
        <dbReference type="ARBA" id="ARBA00004609"/>
    </source>
</evidence>
<dbReference type="VEuPathDB" id="TriTrypDB:TcIL3000_0_05840"/>
<name>F9WD11_TRYCI</name>
<proteinExistence type="predicted"/>
<dbReference type="InterPro" id="IPR025932">
    <property type="entry name" value="Trypano_VSG_B_N_dom"/>
</dbReference>
<dbReference type="Proteomes" id="UP000000702">
    <property type="component" value="Unassembled WGS sequence"/>
</dbReference>
<feature type="compositionally biased region" description="Polar residues" evidence="9">
    <location>
        <begin position="221"/>
        <end position="234"/>
    </location>
</feature>
<dbReference type="GO" id="GO:0098552">
    <property type="term" value="C:side of membrane"/>
    <property type="evidence" value="ECO:0007669"/>
    <property type="project" value="UniProtKB-KW"/>
</dbReference>
<evidence type="ECO:0000313" key="12">
    <source>
        <dbReference type="EMBL" id="CCD15159.1"/>
    </source>
</evidence>
<comment type="subcellular location">
    <subcellularLocation>
        <location evidence="2">Cell membrane</location>
        <topology evidence="2">Lipid-anchor</topology>
        <topology evidence="2">GPI-anchor</topology>
    </subcellularLocation>
</comment>